<dbReference type="InterPro" id="IPR027417">
    <property type="entry name" value="P-loop_NTPase"/>
</dbReference>
<dbReference type="Gene3D" id="1.20.5.4130">
    <property type="match status" value="1"/>
</dbReference>
<keyword evidence="10" id="KW-1185">Reference proteome</keyword>
<evidence type="ECO:0000313" key="10">
    <source>
        <dbReference type="Proteomes" id="UP000823749"/>
    </source>
</evidence>
<evidence type="ECO:0008006" key="11">
    <source>
        <dbReference type="Google" id="ProtNLM"/>
    </source>
</evidence>
<dbReference type="GO" id="GO:0006952">
    <property type="term" value="P:defense response"/>
    <property type="evidence" value="ECO:0007669"/>
    <property type="project" value="UniProtKB-KW"/>
</dbReference>
<dbReference type="InterPro" id="IPR005061">
    <property type="entry name" value="Ist1"/>
</dbReference>
<dbReference type="PRINTS" id="PR00364">
    <property type="entry name" value="DISEASERSIST"/>
</dbReference>
<reference evidence="9" key="1">
    <citation type="submission" date="2020-08" db="EMBL/GenBank/DDBJ databases">
        <title>Plant Genome Project.</title>
        <authorList>
            <person name="Zhang R.-G."/>
        </authorList>
    </citation>
    <scope>NUCLEOTIDE SEQUENCE</scope>
    <source>
        <strain evidence="9">WSP0</strain>
        <tissue evidence="9">Leaf</tissue>
    </source>
</reference>
<evidence type="ECO:0000313" key="9">
    <source>
        <dbReference type="EMBL" id="KAG5559350.1"/>
    </source>
</evidence>
<evidence type="ECO:0000256" key="4">
    <source>
        <dbReference type="ARBA" id="ARBA00022821"/>
    </source>
</evidence>
<dbReference type="CDD" id="cd14798">
    <property type="entry name" value="RX-CC_like"/>
    <property type="match status" value="1"/>
</dbReference>
<accession>A0AAV6L3R7</accession>
<keyword evidence="3" id="KW-0547">Nucleotide-binding</keyword>
<dbReference type="InterPro" id="IPR042277">
    <property type="entry name" value="IST1-like"/>
</dbReference>
<evidence type="ECO:0000259" key="8">
    <source>
        <dbReference type="Pfam" id="PF18052"/>
    </source>
</evidence>
<dbReference type="InterPro" id="IPR041118">
    <property type="entry name" value="Rx_N"/>
</dbReference>
<dbReference type="Pfam" id="PF00931">
    <property type="entry name" value="NB-ARC"/>
    <property type="match status" value="1"/>
</dbReference>
<gene>
    <name evidence="9" type="ORF">RHGRI_009032</name>
</gene>
<dbReference type="InterPro" id="IPR038005">
    <property type="entry name" value="RX-like_CC"/>
</dbReference>
<keyword evidence="2" id="KW-0677">Repeat</keyword>
<dbReference type="AlphaFoldDB" id="A0AAV6L3R7"/>
<protein>
    <recommendedName>
        <fullName evidence="11">AAA+ ATPase domain-containing protein</fullName>
    </recommendedName>
</protein>
<proteinExistence type="inferred from homology"/>
<dbReference type="GO" id="GO:0015031">
    <property type="term" value="P:protein transport"/>
    <property type="evidence" value="ECO:0007669"/>
    <property type="project" value="InterPro"/>
</dbReference>
<dbReference type="InterPro" id="IPR002182">
    <property type="entry name" value="NB-ARC"/>
</dbReference>
<name>A0AAV6L3R7_9ERIC</name>
<dbReference type="GO" id="GO:0005524">
    <property type="term" value="F:ATP binding"/>
    <property type="evidence" value="ECO:0007669"/>
    <property type="project" value="UniProtKB-KW"/>
</dbReference>
<feature type="domain" description="Disease resistance N-terminal" evidence="8">
    <location>
        <begin position="9"/>
        <end position="93"/>
    </location>
</feature>
<keyword evidence="5" id="KW-0067">ATP-binding</keyword>
<evidence type="ECO:0000259" key="7">
    <source>
        <dbReference type="Pfam" id="PF00931"/>
    </source>
</evidence>
<dbReference type="PANTHER" id="PTHR19338">
    <property type="entry name" value="TRANSLOCASE OF INNER MITOCHONDRIAL MEMBRANE 13 HOMOLOG"/>
    <property type="match status" value="1"/>
</dbReference>
<evidence type="ECO:0000256" key="2">
    <source>
        <dbReference type="ARBA" id="ARBA00022737"/>
    </source>
</evidence>
<dbReference type="PANTHER" id="PTHR19338:SF44">
    <property type="entry name" value="NB-ARC DOMAIN-CONTAINING PROTEIN"/>
    <property type="match status" value="1"/>
</dbReference>
<feature type="region of interest" description="Disordered" evidence="6">
    <location>
        <begin position="641"/>
        <end position="660"/>
    </location>
</feature>
<dbReference type="Gene3D" id="3.40.50.300">
    <property type="entry name" value="P-loop containing nucleotide triphosphate hydrolases"/>
    <property type="match status" value="1"/>
</dbReference>
<evidence type="ECO:0000256" key="6">
    <source>
        <dbReference type="SAM" id="MobiDB-lite"/>
    </source>
</evidence>
<evidence type="ECO:0000256" key="1">
    <source>
        <dbReference type="ARBA" id="ARBA00005536"/>
    </source>
</evidence>
<dbReference type="FunFam" id="3.40.50.300:FF:001091">
    <property type="entry name" value="Probable disease resistance protein At1g61300"/>
    <property type="match status" value="1"/>
</dbReference>
<dbReference type="GO" id="GO:0043531">
    <property type="term" value="F:ADP binding"/>
    <property type="evidence" value="ECO:0007669"/>
    <property type="project" value="InterPro"/>
</dbReference>
<dbReference type="Proteomes" id="UP000823749">
    <property type="component" value="Chromosome 3"/>
</dbReference>
<organism evidence="9 10">
    <name type="scientific">Rhododendron griersonianum</name>
    <dbReference type="NCBI Taxonomy" id="479676"/>
    <lineage>
        <taxon>Eukaryota</taxon>
        <taxon>Viridiplantae</taxon>
        <taxon>Streptophyta</taxon>
        <taxon>Embryophyta</taxon>
        <taxon>Tracheophyta</taxon>
        <taxon>Spermatophyta</taxon>
        <taxon>Magnoliopsida</taxon>
        <taxon>eudicotyledons</taxon>
        <taxon>Gunneridae</taxon>
        <taxon>Pentapetalae</taxon>
        <taxon>asterids</taxon>
        <taxon>Ericales</taxon>
        <taxon>Ericaceae</taxon>
        <taxon>Ericoideae</taxon>
        <taxon>Rhodoreae</taxon>
        <taxon>Rhododendron</taxon>
    </lineage>
</organism>
<evidence type="ECO:0000256" key="3">
    <source>
        <dbReference type="ARBA" id="ARBA00022741"/>
    </source>
</evidence>
<dbReference type="SUPFAM" id="SSF52540">
    <property type="entry name" value="P-loop containing nucleoside triphosphate hydrolases"/>
    <property type="match status" value="1"/>
</dbReference>
<dbReference type="Pfam" id="PF03398">
    <property type="entry name" value="Ist1"/>
    <property type="match status" value="1"/>
</dbReference>
<feature type="domain" description="NB-ARC" evidence="7">
    <location>
        <begin position="164"/>
        <end position="294"/>
    </location>
</feature>
<comment type="similarity">
    <text evidence="1">Belongs to the IST1 family.</text>
</comment>
<evidence type="ECO:0000256" key="5">
    <source>
        <dbReference type="ARBA" id="ARBA00022840"/>
    </source>
</evidence>
<dbReference type="EMBL" id="JACTNZ010000003">
    <property type="protein sequence ID" value="KAG5559350.1"/>
    <property type="molecule type" value="Genomic_DNA"/>
</dbReference>
<keyword evidence="4" id="KW-0611">Plant defense</keyword>
<sequence>MAEAILGIIAQKAADIVVNQLIKERSRLSHVKEDLLWIETEMRRIQSYLEDAEAMQPKTKRLSNFIRDMWDLAYDVEDILDTYFPKMRSRRSRWKGLLGCSNLITARRFAKDVEDIKKRVDDITKARETFKIDESSRTRGVDAWDPRRTFPHVDEPNVVGFDNQIKDLAQKVLDEDLHDHHVVSIIGNAGLGKTTLARKVYNSIRQHFGCSAWICVSQQPNYKELLRDIARQVGLEKEKIEQGVESNLFAFLSGKRYAIVIDDIWDTKAWDALKVGLPMNSENGSRIILTSRNTKTLYGLPGNLFKADWLHNLTNLRTLRVNVPTKDIMKVLSMDVKPVSHELETLSKSLIKPIRARIDVQRKGNEATQRFLKNNLAQLLANRHYVKAYDKEKQTEEYITELNCLLRYDFIEEACVHILKQLSDMQKRSECPEECIEPVGTLVYAAGKFPDILELRMLREYIQGEIRKIFGTFCKSGASKPQTVEKKIEVLEDIALEYSIKWDSEDLKQKLANPSASGDSKGSEQNMANPFASELMMTNPSASWDSRAFEQMLADPSATAQVQPKRYGPIHYKDDTEKSPKDTETLTIIYKRMTSSKDRNELASDKYKVNIGGRDVNLSESEKLDQRYSRCEDLTRKGRLSIESRLSPGSEQSSPTRDNYDIIPRSRGKFTQFNNELWSSTGNEESAAKINGKRAEFANGRYMRRTTIV</sequence>
<dbReference type="Gene3D" id="1.20.1260.60">
    <property type="entry name" value="Vacuolar protein sorting-associated protein Ist1"/>
    <property type="match status" value="1"/>
</dbReference>
<comment type="caution">
    <text evidence="9">The sequence shown here is derived from an EMBL/GenBank/DDBJ whole genome shotgun (WGS) entry which is preliminary data.</text>
</comment>
<feature type="compositionally biased region" description="Polar residues" evidence="6">
    <location>
        <begin position="647"/>
        <end position="657"/>
    </location>
</feature>
<dbReference type="Pfam" id="PF18052">
    <property type="entry name" value="Rx_N"/>
    <property type="match status" value="1"/>
</dbReference>